<sequence length="493" mass="53909">MLEVGEDSGERDANDSEGDGDDGDGLDDRETLTASDTALLRDDIAEGTTPEGALDISLDDNVFQHDSPSDRAGDTDGMLSGMEGLSLSGTGSIAEGGDYDDTSGLNATLVAETSLQDHLLAQVGEAFGDPALRFIATHLADLVDEAGYIRDPLADIAFRLGIPEAVVEDVLKVMQTFDPSGVCARNLTECLKIQAREQDRLDPAMSCFLEHLELLGRGDLAQLRRICRVDDEDLHDMIQEVRQYNPKPGLAFGGERAQTVVPDILVRRSPEGGWGVELNSATLPRVLVNRRYYVELASRTGNRTDKAFLSECLQSANWLTKALDQRARTILKVATELVRQQQDFFEHGVRNLRPMNLRVIAEAIGMHESTVSRVTTAKYLSSPRGLYELKYFFTSAIQAADGGEAHSAEAVKLRIRELIDAEDPKAILSDDKLVDILQRESFDIARRTVAKYREAMRIPPASSAGARKRSPTAAMEQQAGKAVPRGRYSATTS</sequence>
<keyword evidence="4" id="KW-0548">Nucleotidyltransferase</keyword>
<evidence type="ECO:0000256" key="4">
    <source>
        <dbReference type="ARBA" id="ARBA00022695"/>
    </source>
</evidence>
<dbReference type="PROSITE" id="PS50044">
    <property type="entry name" value="SIGMA54_3"/>
    <property type="match status" value="1"/>
</dbReference>
<keyword evidence="7" id="KW-0238">DNA-binding</keyword>
<dbReference type="GO" id="GO:0016779">
    <property type="term" value="F:nucleotidyltransferase activity"/>
    <property type="evidence" value="ECO:0007669"/>
    <property type="project" value="UniProtKB-KW"/>
</dbReference>
<dbReference type="GO" id="GO:0000428">
    <property type="term" value="C:DNA-directed RNA polymerase complex"/>
    <property type="evidence" value="ECO:0007669"/>
    <property type="project" value="UniProtKB-KW"/>
</dbReference>
<dbReference type="GO" id="GO:0001216">
    <property type="term" value="F:DNA-binding transcription activator activity"/>
    <property type="evidence" value="ECO:0007669"/>
    <property type="project" value="InterPro"/>
</dbReference>
<evidence type="ECO:0000256" key="6">
    <source>
        <dbReference type="ARBA" id="ARBA00023082"/>
    </source>
</evidence>
<keyword evidence="5" id="KW-0805">Transcription regulation</keyword>
<dbReference type="Gene3D" id="1.10.10.60">
    <property type="entry name" value="Homeodomain-like"/>
    <property type="match status" value="1"/>
</dbReference>
<evidence type="ECO:0000256" key="7">
    <source>
        <dbReference type="ARBA" id="ARBA00023125"/>
    </source>
</evidence>
<evidence type="ECO:0000256" key="9">
    <source>
        <dbReference type="SAM" id="MobiDB-lite"/>
    </source>
</evidence>
<dbReference type="PANTHER" id="PTHR32248:SF4">
    <property type="entry name" value="RNA POLYMERASE SIGMA-54 FACTOR"/>
    <property type="match status" value="1"/>
</dbReference>
<dbReference type="InterPro" id="IPR007634">
    <property type="entry name" value="RNA_pol_sigma_54_DNA-bd"/>
</dbReference>
<comment type="similarity">
    <text evidence="1">Belongs to the sigma-54 factor family.</text>
</comment>
<protein>
    <submittedName>
        <fullName evidence="12">RNA polymerase factor sigma-54</fullName>
    </submittedName>
</protein>
<keyword evidence="8" id="KW-0804">Transcription</keyword>
<evidence type="ECO:0000313" key="12">
    <source>
        <dbReference type="EMBL" id="QCI79547.1"/>
    </source>
</evidence>
<proteinExistence type="inferred from homology"/>
<evidence type="ECO:0000256" key="3">
    <source>
        <dbReference type="ARBA" id="ARBA00022679"/>
    </source>
</evidence>
<feature type="compositionally biased region" description="Acidic residues" evidence="9">
    <location>
        <begin position="15"/>
        <end position="25"/>
    </location>
</feature>
<name>A0A4D7C9G5_9SPHN</name>
<dbReference type="Gene3D" id="1.10.10.1330">
    <property type="entry name" value="RNA polymerase sigma-54 factor, core-binding domain"/>
    <property type="match status" value="1"/>
</dbReference>
<dbReference type="AlphaFoldDB" id="A0A4D7C9G5"/>
<evidence type="ECO:0000259" key="10">
    <source>
        <dbReference type="Pfam" id="PF04552"/>
    </source>
</evidence>
<dbReference type="GO" id="GO:0006352">
    <property type="term" value="P:DNA-templated transcription initiation"/>
    <property type="evidence" value="ECO:0007669"/>
    <property type="project" value="InterPro"/>
</dbReference>
<organism evidence="12 13">
    <name type="scientific">Hankyongella ginsenosidimutans</name>
    <dbReference type="NCBI Taxonomy" id="1763828"/>
    <lineage>
        <taxon>Bacteria</taxon>
        <taxon>Pseudomonadati</taxon>
        <taxon>Pseudomonadota</taxon>
        <taxon>Alphaproteobacteria</taxon>
        <taxon>Sphingomonadales</taxon>
        <taxon>Sphingomonadaceae</taxon>
        <taxon>Hankyongella</taxon>
    </lineage>
</organism>
<keyword evidence="3" id="KW-0808">Transferase</keyword>
<dbReference type="InterPro" id="IPR038709">
    <property type="entry name" value="RpoN_core-bd_sf"/>
</dbReference>
<dbReference type="InterPro" id="IPR007046">
    <property type="entry name" value="RNA_pol_sigma_54_core-bd"/>
</dbReference>
<gene>
    <name evidence="12" type="primary">rpoN</name>
    <name evidence="12" type="ORF">E6W36_08335</name>
</gene>
<feature type="domain" description="RNA polymerase sigma factor 54 core-binding" evidence="11">
    <location>
        <begin position="107"/>
        <end position="292"/>
    </location>
</feature>
<dbReference type="PANTHER" id="PTHR32248">
    <property type="entry name" value="RNA POLYMERASE SIGMA-54 FACTOR"/>
    <property type="match status" value="1"/>
</dbReference>
<dbReference type="PROSITE" id="PS00718">
    <property type="entry name" value="SIGMA54_2"/>
    <property type="match status" value="1"/>
</dbReference>
<evidence type="ECO:0000256" key="5">
    <source>
        <dbReference type="ARBA" id="ARBA00023015"/>
    </source>
</evidence>
<dbReference type="GO" id="GO:0016987">
    <property type="term" value="F:sigma factor activity"/>
    <property type="evidence" value="ECO:0007669"/>
    <property type="project" value="UniProtKB-KW"/>
</dbReference>
<evidence type="ECO:0000313" key="13">
    <source>
        <dbReference type="Proteomes" id="UP000298714"/>
    </source>
</evidence>
<dbReference type="PRINTS" id="PR00045">
    <property type="entry name" value="SIGMA54FCT"/>
</dbReference>
<feature type="region of interest" description="Disordered" evidence="9">
    <location>
        <begin position="1"/>
        <end position="77"/>
    </location>
</feature>
<dbReference type="InterPro" id="IPR000394">
    <property type="entry name" value="RNA_pol_sigma_54"/>
</dbReference>
<evidence type="ECO:0000256" key="1">
    <source>
        <dbReference type="ARBA" id="ARBA00008798"/>
    </source>
</evidence>
<feature type="domain" description="RNA polymerase sigma factor 54 DNA-binding" evidence="10">
    <location>
        <begin position="307"/>
        <end position="462"/>
    </location>
</feature>
<accession>A0A4D7C9G5</accession>
<dbReference type="Proteomes" id="UP000298714">
    <property type="component" value="Chromosome"/>
</dbReference>
<dbReference type="NCBIfam" id="NF009118">
    <property type="entry name" value="PRK12469.1"/>
    <property type="match status" value="1"/>
</dbReference>
<reference evidence="13" key="1">
    <citation type="submission" date="2019-04" db="EMBL/GenBank/DDBJ databases">
        <title>Complete genome sequence of Sphingomonas sp. W1-2-3.</title>
        <authorList>
            <person name="Im W.T."/>
        </authorList>
    </citation>
    <scope>NUCLEOTIDE SEQUENCE [LARGE SCALE GENOMIC DNA]</scope>
    <source>
        <strain evidence="13">W1-2-3</strain>
    </source>
</reference>
<dbReference type="PROSITE" id="PS00717">
    <property type="entry name" value="SIGMA54_1"/>
    <property type="match status" value="1"/>
</dbReference>
<evidence type="ECO:0000259" key="11">
    <source>
        <dbReference type="Pfam" id="PF04963"/>
    </source>
</evidence>
<dbReference type="KEGG" id="hgn:E6W36_08335"/>
<dbReference type="Pfam" id="PF04963">
    <property type="entry name" value="Sigma54_CBD"/>
    <property type="match status" value="1"/>
</dbReference>
<dbReference type="EMBL" id="CP039704">
    <property type="protein sequence ID" value="QCI79547.1"/>
    <property type="molecule type" value="Genomic_DNA"/>
</dbReference>
<keyword evidence="13" id="KW-1185">Reference proteome</keyword>
<keyword evidence="2" id="KW-0240">DNA-directed RNA polymerase</keyword>
<dbReference type="Pfam" id="PF04552">
    <property type="entry name" value="Sigma54_DBD"/>
    <property type="match status" value="1"/>
</dbReference>
<evidence type="ECO:0000256" key="2">
    <source>
        <dbReference type="ARBA" id="ARBA00022478"/>
    </source>
</evidence>
<keyword evidence="6" id="KW-0731">Sigma factor</keyword>
<evidence type="ECO:0000256" key="8">
    <source>
        <dbReference type="ARBA" id="ARBA00023163"/>
    </source>
</evidence>
<feature type="region of interest" description="Disordered" evidence="9">
    <location>
        <begin position="460"/>
        <end position="493"/>
    </location>
</feature>
<dbReference type="GO" id="GO:0003677">
    <property type="term" value="F:DNA binding"/>
    <property type="evidence" value="ECO:0007669"/>
    <property type="project" value="UniProtKB-KW"/>
</dbReference>
<dbReference type="NCBIfam" id="NF004596">
    <property type="entry name" value="PRK05932.1-3"/>
    <property type="match status" value="1"/>
</dbReference>
<dbReference type="NCBIfam" id="TIGR02395">
    <property type="entry name" value="rpoN_sigma"/>
    <property type="match status" value="1"/>
</dbReference>